<dbReference type="GO" id="GO:0006508">
    <property type="term" value="P:proteolysis"/>
    <property type="evidence" value="ECO:0007669"/>
    <property type="project" value="UniProtKB-KW"/>
</dbReference>
<organism evidence="10 11">
    <name type="scientific">Rhodoplanes serenus</name>
    <dbReference type="NCBI Taxonomy" id="200615"/>
    <lineage>
        <taxon>Bacteria</taxon>
        <taxon>Pseudomonadati</taxon>
        <taxon>Pseudomonadota</taxon>
        <taxon>Alphaproteobacteria</taxon>
        <taxon>Hyphomicrobiales</taxon>
        <taxon>Nitrobacteraceae</taxon>
        <taxon>Rhodoplanes</taxon>
    </lineage>
</organism>
<keyword evidence="3" id="KW-0227">DNA damage</keyword>
<dbReference type="GO" id="GO:0016829">
    <property type="term" value="F:lyase activity"/>
    <property type="evidence" value="ECO:0007669"/>
    <property type="project" value="UniProtKB-KW"/>
</dbReference>
<dbReference type="GO" id="GO:0003697">
    <property type="term" value="F:single-stranded DNA binding"/>
    <property type="evidence" value="ECO:0007669"/>
    <property type="project" value="InterPro"/>
</dbReference>
<keyword evidence="5" id="KW-0190">Covalent protein-DNA linkage</keyword>
<comment type="caution">
    <text evidence="10">The sequence shown here is derived from an EMBL/GenBank/DDBJ whole genome shotgun (WGS) entry which is preliminary data.</text>
</comment>
<feature type="region of interest" description="Disordered" evidence="9">
    <location>
        <begin position="219"/>
        <end position="262"/>
    </location>
</feature>
<evidence type="ECO:0000256" key="2">
    <source>
        <dbReference type="ARBA" id="ARBA00022670"/>
    </source>
</evidence>
<dbReference type="OrthoDB" id="9782620at2"/>
<dbReference type="GO" id="GO:0008233">
    <property type="term" value="F:peptidase activity"/>
    <property type="evidence" value="ECO:0007669"/>
    <property type="project" value="UniProtKB-KW"/>
</dbReference>
<dbReference type="EMBL" id="UWOC01000193">
    <property type="protein sequence ID" value="VCU11279.1"/>
    <property type="molecule type" value="Genomic_DNA"/>
</dbReference>
<evidence type="ECO:0000256" key="6">
    <source>
        <dbReference type="ARBA" id="ARBA00023125"/>
    </source>
</evidence>
<accession>A0A3S4B489</accession>
<keyword evidence="2 8" id="KW-0645">Protease</keyword>
<feature type="compositionally biased region" description="Low complexity" evidence="9">
    <location>
        <begin position="221"/>
        <end position="232"/>
    </location>
</feature>
<dbReference type="PANTHER" id="PTHR13604:SF0">
    <property type="entry name" value="ABASIC SITE PROCESSING PROTEIN HMCES"/>
    <property type="match status" value="1"/>
</dbReference>
<evidence type="ECO:0000256" key="4">
    <source>
        <dbReference type="ARBA" id="ARBA00022801"/>
    </source>
</evidence>
<dbReference type="EC" id="3.4.-.-" evidence="8"/>
<dbReference type="RefSeq" id="WP_129611283.1">
    <property type="nucleotide sequence ID" value="NZ_UWOC01000193.1"/>
</dbReference>
<dbReference type="PANTHER" id="PTHR13604">
    <property type="entry name" value="DC12-RELATED"/>
    <property type="match status" value="1"/>
</dbReference>
<keyword evidence="11" id="KW-1185">Reference proteome</keyword>
<dbReference type="InterPro" id="IPR003738">
    <property type="entry name" value="SRAP"/>
</dbReference>
<dbReference type="SUPFAM" id="SSF143081">
    <property type="entry name" value="BB1717-like"/>
    <property type="match status" value="1"/>
</dbReference>
<evidence type="ECO:0000256" key="7">
    <source>
        <dbReference type="ARBA" id="ARBA00023239"/>
    </source>
</evidence>
<dbReference type="Gene3D" id="3.90.1680.10">
    <property type="entry name" value="SOS response associated peptidase-like"/>
    <property type="match status" value="1"/>
</dbReference>
<sequence>MCARYTITSSPAAIRAIFGYPDAPDFPPRHNVAPTQPVPVVRLDGGVRRFALLRWGFVPAWVKDPRGFSLLVNARGESVLDKPAFRNAMKRRRCLLPADGFYEWQDNGGRRQPFYVRARDGAPLALAGLWETWMGPNGEEMETVCIVTTAANRTLEPIHDRMPVIVPPSAFDLWLDGDRVDALTASTLIVPAPDDLLEAYPVSTAVNRAANDGPDLVVPLATAGGEPTGAPAAAPPAGPKPRRATAAKTAKPKAPPAQGSLF</sequence>
<evidence type="ECO:0000256" key="5">
    <source>
        <dbReference type="ARBA" id="ARBA00023124"/>
    </source>
</evidence>
<protein>
    <recommendedName>
        <fullName evidence="8">Abasic site processing protein</fullName>
        <ecNumber evidence="8">3.4.-.-</ecNumber>
    </recommendedName>
</protein>
<keyword evidence="6" id="KW-0238">DNA-binding</keyword>
<evidence type="ECO:0000313" key="11">
    <source>
        <dbReference type="Proteomes" id="UP000289200"/>
    </source>
</evidence>
<proteinExistence type="inferred from homology"/>
<dbReference type="Pfam" id="PF02586">
    <property type="entry name" value="SRAP"/>
    <property type="match status" value="1"/>
</dbReference>
<keyword evidence="4 8" id="KW-0378">Hydrolase</keyword>
<reference evidence="11" key="1">
    <citation type="submission" date="2018-10" db="EMBL/GenBank/DDBJ databases">
        <authorList>
            <person name="Peiro R."/>
            <person name="Begona"/>
            <person name="Cbmso G."/>
            <person name="Lopez M."/>
            <person name="Gonzalez S."/>
            <person name="Sacristan E."/>
            <person name="Castillo E."/>
        </authorList>
    </citation>
    <scope>NUCLEOTIDE SEQUENCE [LARGE SCALE GENOMIC DNA]</scope>
</reference>
<gene>
    <name evidence="10" type="primary">yedK</name>
    <name evidence="10" type="ORF">RHODGE_RHODGE_04490</name>
</gene>
<evidence type="ECO:0000256" key="8">
    <source>
        <dbReference type="RuleBase" id="RU364100"/>
    </source>
</evidence>
<comment type="similarity">
    <text evidence="1 8">Belongs to the SOS response-associated peptidase family.</text>
</comment>
<name>A0A3S4B489_9BRAD</name>
<evidence type="ECO:0000313" key="10">
    <source>
        <dbReference type="EMBL" id="VCU11279.1"/>
    </source>
</evidence>
<dbReference type="InterPro" id="IPR036590">
    <property type="entry name" value="SRAP-like"/>
</dbReference>
<dbReference type="Proteomes" id="UP000289200">
    <property type="component" value="Unassembled WGS sequence"/>
</dbReference>
<dbReference type="GO" id="GO:0106300">
    <property type="term" value="P:protein-DNA covalent cross-linking repair"/>
    <property type="evidence" value="ECO:0007669"/>
    <property type="project" value="InterPro"/>
</dbReference>
<keyword evidence="7" id="KW-0456">Lyase</keyword>
<dbReference type="AlphaFoldDB" id="A0A3S4B489"/>
<evidence type="ECO:0000256" key="3">
    <source>
        <dbReference type="ARBA" id="ARBA00022763"/>
    </source>
</evidence>
<evidence type="ECO:0000256" key="9">
    <source>
        <dbReference type="SAM" id="MobiDB-lite"/>
    </source>
</evidence>
<evidence type="ECO:0000256" key="1">
    <source>
        <dbReference type="ARBA" id="ARBA00008136"/>
    </source>
</evidence>